<dbReference type="KEGG" id="psab:PSAB_19620"/>
<dbReference type="EMBL" id="CP004078">
    <property type="protein sequence ID" value="AHV98817.1"/>
    <property type="molecule type" value="Genomic_DNA"/>
</dbReference>
<dbReference type="AlphaFoldDB" id="X4ZNT0"/>
<keyword evidence="1" id="KW-0732">Signal</keyword>
<evidence type="ECO:0000313" key="2">
    <source>
        <dbReference type="EMBL" id="AHV98817.1"/>
    </source>
</evidence>
<dbReference type="OrthoDB" id="185675at2"/>
<evidence type="ECO:0000313" key="3">
    <source>
        <dbReference type="Proteomes" id="UP000019772"/>
    </source>
</evidence>
<name>X4ZNT0_9BACL</name>
<feature type="chain" id="PRO_5004953104" evidence="1">
    <location>
        <begin position="33"/>
        <end position="328"/>
    </location>
</feature>
<dbReference type="PATRIC" id="fig|1268072.3.peg.4045"/>
<accession>X4ZNT0</accession>
<dbReference type="HOGENOM" id="CLU_846893_0_0_9"/>
<dbReference type="RefSeq" id="WP_025336288.1">
    <property type="nucleotide sequence ID" value="NZ_CP004078.1"/>
</dbReference>
<dbReference type="STRING" id="1268072.PSAB_19620"/>
<sequence>MKSLIKAFTRKVSLFLALAMVISLLSVVPAMAQTTVHITTAQDLVDLANTINSQSAGTSTTPSLGDYYVEIDADINMSGVSNWQGIGVPQSWIGITGTFDGNGHTISGISLTNTQYVGPKGGLFNLVQDITIKDLKVSGSVTSTRFIGGIVGRALGSLTMQNCIADMSLTLNNGASNSIGGLVGQFGSGQTTGGNTTTITNSAALGTFTSNTSSNPVGGLIGHIYSGFNVTVSNSYVAASLNNSGGTTGALVANNASTSLTLTNCYYLSGMSSNIIGTDTGSTSTSSCTSFSAGALTASALNNGGSAWQTKSGVNVFNSYSYPALSWQ</sequence>
<organism evidence="2 3">
    <name type="scientific">Paenibacillus sabinae T27</name>
    <dbReference type="NCBI Taxonomy" id="1268072"/>
    <lineage>
        <taxon>Bacteria</taxon>
        <taxon>Bacillati</taxon>
        <taxon>Bacillota</taxon>
        <taxon>Bacilli</taxon>
        <taxon>Bacillales</taxon>
        <taxon>Paenibacillaceae</taxon>
        <taxon>Paenibacillus</taxon>
    </lineage>
</organism>
<dbReference type="Proteomes" id="UP000019772">
    <property type="component" value="Chromosome"/>
</dbReference>
<keyword evidence="3" id="KW-1185">Reference proteome</keyword>
<dbReference type="eggNOG" id="COG2138">
    <property type="taxonomic scope" value="Bacteria"/>
</dbReference>
<gene>
    <name evidence="2" type="ORF">PSAB_19620</name>
</gene>
<proteinExistence type="predicted"/>
<reference evidence="2 3" key="1">
    <citation type="journal article" date="2014" name="PLoS Genet.">
        <title>Comparative Genomic Analysis of N2-Fixing and Non-N2-Fixing Paenibacillus spp.: Organization, Evolution and Expression of the Nitrogen Fixation Genes.</title>
        <authorList>
            <person name="Xie J.B."/>
            <person name="Du Z."/>
            <person name="Bai L."/>
            <person name="Tian C."/>
            <person name="Zhang Y."/>
            <person name="Xie J.Y."/>
            <person name="Wang T."/>
            <person name="Liu X."/>
            <person name="Chen X."/>
            <person name="Cheng Q."/>
            <person name="Chen S."/>
            <person name="Li J."/>
        </authorList>
    </citation>
    <scope>NUCLEOTIDE SEQUENCE [LARGE SCALE GENOMIC DNA]</scope>
    <source>
        <strain evidence="2 3">T27</strain>
    </source>
</reference>
<dbReference type="Gene3D" id="2.160.20.110">
    <property type="match status" value="1"/>
</dbReference>
<evidence type="ECO:0000256" key="1">
    <source>
        <dbReference type="SAM" id="SignalP"/>
    </source>
</evidence>
<protein>
    <submittedName>
        <fullName evidence="2">Peptidoglycan-binding lysin domain-containing protein</fullName>
    </submittedName>
</protein>
<feature type="signal peptide" evidence="1">
    <location>
        <begin position="1"/>
        <end position="32"/>
    </location>
</feature>